<dbReference type="Gene3D" id="2.60.120.330">
    <property type="entry name" value="B-lactam Antibiotic, Isopenicillin N Synthase, Chain"/>
    <property type="match status" value="1"/>
</dbReference>
<dbReference type="STRING" id="569365.A0A0D2CD34"/>
<sequence>MQAQTTAAAAAETGSSVLRLQQQGITRKLKPVSNGEKGFTEIPTLDVSAMYSDRLADRVKLANAVRDAATRVGFMQINNHGISQQIIDDAFAEAEKFFQLPAEEKEKLHQNKNKDFQGYEPLYYTNVGGLKRGDCKESFSYGYDPAYDANGDGKMPSILQRHNQWPDESVAPKYKSTMIRYQQALLALARQFIRIFALALYLPEDYFDNKLGHPIAGVRVLHYPPMEGSDDEEIGLGAHTDIECFTIINQTYTDYPALEVLNADGEWIKLFAEPGCFVVNLGDMMMRMTNDAFLSTVHRVINRGDSERYSIPFFFGINADELIGTLPSCITEDNPQKYDPVTIFDHSRKRLFAARPNHPLSKTLVNTLPKKYIVQNGVPVYPEEQ</sequence>
<dbReference type="InterPro" id="IPR005123">
    <property type="entry name" value="Oxoglu/Fe-dep_dioxygenase_dom"/>
</dbReference>
<evidence type="ECO:0000256" key="1">
    <source>
        <dbReference type="ARBA" id="ARBA00008056"/>
    </source>
</evidence>
<dbReference type="SUPFAM" id="SSF51197">
    <property type="entry name" value="Clavaminate synthase-like"/>
    <property type="match status" value="1"/>
</dbReference>
<gene>
    <name evidence="4" type="ORF">PV07_07919</name>
</gene>
<evidence type="ECO:0000313" key="4">
    <source>
        <dbReference type="EMBL" id="KIW28240.1"/>
    </source>
</evidence>
<dbReference type="PROSITE" id="PS51471">
    <property type="entry name" value="FE2OG_OXY"/>
    <property type="match status" value="1"/>
</dbReference>
<dbReference type="Proteomes" id="UP000054466">
    <property type="component" value="Unassembled WGS sequence"/>
</dbReference>
<dbReference type="InterPro" id="IPR050231">
    <property type="entry name" value="Iron_ascorbate_oxido_reductase"/>
</dbReference>
<dbReference type="GO" id="GO:0046872">
    <property type="term" value="F:metal ion binding"/>
    <property type="evidence" value="ECO:0007669"/>
    <property type="project" value="UniProtKB-KW"/>
</dbReference>
<dbReference type="GO" id="GO:0016491">
    <property type="term" value="F:oxidoreductase activity"/>
    <property type="evidence" value="ECO:0007669"/>
    <property type="project" value="UniProtKB-KW"/>
</dbReference>
<keyword evidence="2" id="KW-0408">Iron</keyword>
<evidence type="ECO:0000313" key="5">
    <source>
        <dbReference type="Proteomes" id="UP000054466"/>
    </source>
</evidence>
<evidence type="ECO:0000256" key="2">
    <source>
        <dbReference type="RuleBase" id="RU003682"/>
    </source>
</evidence>
<keyword evidence="2" id="KW-0479">Metal-binding</keyword>
<reference evidence="4 5" key="1">
    <citation type="submission" date="2015-01" db="EMBL/GenBank/DDBJ databases">
        <title>The Genome Sequence of Cladophialophora immunda CBS83496.</title>
        <authorList>
            <consortium name="The Broad Institute Genomics Platform"/>
            <person name="Cuomo C."/>
            <person name="de Hoog S."/>
            <person name="Gorbushina A."/>
            <person name="Stielow B."/>
            <person name="Teixiera M."/>
            <person name="Abouelleil A."/>
            <person name="Chapman S.B."/>
            <person name="Priest M."/>
            <person name="Young S.K."/>
            <person name="Wortman J."/>
            <person name="Nusbaum C."/>
            <person name="Birren B."/>
        </authorList>
    </citation>
    <scope>NUCLEOTIDE SEQUENCE [LARGE SCALE GENOMIC DNA]</scope>
    <source>
        <strain evidence="4 5">CBS 83496</strain>
    </source>
</reference>
<evidence type="ECO:0000259" key="3">
    <source>
        <dbReference type="PROSITE" id="PS51471"/>
    </source>
</evidence>
<comment type="similarity">
    <text evidence="1 2">Belongs to the iron/ascorbate-dependent oxidoreductase family.</text>
</comment>
<proteinExistence type="inferred from homology"/>
<dbReference type="HOGENOM" id="CLU_010119_6_3_1"/>
<keyword evidence="5" id="KW-1185">Reference proteome</keyword>
<dbReference type="InterPro" id="IPR026992">
    <property type="entry name" value="DIOX_N"/>
</dbReference>
<dbReference type="OrthoDB" id="288590at2759"/>
<dbReference type="Pfam" id="PF03171">
    <property type="entry name" value="2OG-FeII_Oxy"/>
    <property type="match status" value="1"/>
</dbReference>
<name>A0A0D2CD34_9EURO</name>
<dbReference type="AlphaFoldDB" id="A0A0D2CD34"/>
<dbReference type="InterPro" id="IPR027443">
    <property type="entry name" value="IPNS-like_sf"/>
</dbReference>
<dbReference type="GO" id="GO:0044283">
    <property type="term" value="P:small molecule biosynthetic process"/>
    <property type="evidence" value="ECO:0007669"/>
    <property type="project" value="UniProtKB-ARBA"/>
</dbReference>
<dbReference type="InterPro" id="IPR044861">
    <property type="entry name" value="IPNS-like_FE2OG_OXY"/>
</dbReference>
<accession>A0A0D2CD34</accession>
<dbReference type="RefSeq" id="XP_016248456.1">
    <property type="nucleotide sequence ID" value="XM_016395037.1"/>
</dbReference>
<dbReference type="PRINTS" id="PR00682">
    <property type="entry name" value="IPNSYNTHASE"/>
</dbReference>
<dbReference type="Pfam" id="PF14226">
    <property type="entry name" value="DIOX_N"/>
    <property type="match status" value="1"/>
</dbReference>
<dbReference type="GeneID" id="27347113"/>
<dbReference type="VEuPathDB" id="FungiDB:PV07_07919"/>
<dbReference type="EMBL" id="KN847043">
    <property type="protein sequence ID" value="KIW28240.1"/>
    <property type="molecule type" value="Genomic_DNA"/>
</dbReference>
<protein>
    <recommendedName>
        <fullName evidence="3">Fe2OG dioxygenase domain-containing protein</fullName>
    </recommendedName>
</protein>
<organism evidence="4 5">
    <name type="scientific">Cladophialophora immunda</name>
    <dbReference type="NCBI Taxonomy" id="569365"/>
    <lineage>
        <taxon>Eukaryota</taxon>
        <taxon>Fungi</taxon>
        <taxon>Dikarya</taxon>
        <taxon>Ascomycota</taxon>
        <taxon>Pezizomycotina</taxon>
        <taxon>Eurotiomycetes</taxon>
        <taxon>Chaetothyriomycetidae</taxon>
        <taxon>Chaetothyriales</taxon>
        <taxon>Herpotrichiellaceae</taxon>
        <taxon>Cladophialophora</taxon>
    </lineage>
</organism>
<keyword evidence="2" id="KW-0560">Oxidoreductase</keyword>
<feature type="domain" description="Fe2OG dioxygenase" evidence="3">
    <location>
        <begin position="214"/>
        <end position="317"/>
    </location>
</feature>
<dbReference type="PANTHER" id="PTHR47990">
    <property type="entry name" value="2-OXOGLUTARATE (2OG) AND FE(II)-DEPENDENT OXYGENASE SUPERFAMILY PROTEIN-RELATED"/>
    <property type="match status" value="1"/>
</dbReference>